<name>A0A6J5DFT9_9BURK</name>
<proteinExistence type="predicted"/>
<dbReference type="AlphaFoldDB" id="A0A6J5DFT9"/>
<gene>
    <name evidence="1" type="ORF">LMG29739_01587</name>
</gene>
<evidence type="ECO:0000313" key="2">
    <source>
        <dbReference type="Proteomes" id="UP000494329"/>
    </source>
</evidence>
<dbReference type="EMBL" id="CADIKF010000009">
    <property type="protein sequence ID" value="CAB3752793.1"/>
    <property type="molecule type" value="Genomic_DNA"/>
</dbReference>
<dbReference type="Proteomes" id="UP000494329">
    <property type="component" value="Unassembled WGS sequence"/>
</dbReference>
<sequence>MPIIKDHPTFSRLQQLCGMVANWTQHDSDPYGKNVKYCDWLEFKVAGFIDFVSALSSGNGDSEYYFVDVRAMARPKLVLTAGDFPAIKLHCHINQRDYLRELDCLVNFLEGVEYTMGYTNEYAIFPLSMNWHIYGLYDIELARIQSRAPFPAAPFPHEYIPADEAHRLIRLLD</sequence>
<dbReference type="RefSeq" id="WP_175110329.1">
    <property type="nucleotide sequence ID" value="NZ_CADIKF010000009.1"/>
</dbReference>
<accession>A0A6J5DFT9</accession>
<reference evidence="1 2" key="1">
    <citation type="submission" date="2020-04" db="EMBL/GenBank/DDBJ databases">
        <authorList>
            <person name="De Canck E."/>
        </authorList>
    </citation>
    <scope>NUCLEOTIDE SEQUENCE [LARGE SCALE GENOMIC DNA]</scope>
    <source>
        <strain evidence="1 2">LMG 29739</strain>
    </source>
</reference>
<protein>
    <submittedName>
        <fullName evidence="1">Uncharacterized protein</fullName>
    </submittedName>
</protein>
<keyword evidence="2" id="KW-1185">Reference proteome</keyword>
<organism evidence="1 2">
    <name type="scientific">Paraburkholderia solisilvae</name>
    <dbReference type="NCBI Taxonomy" id="624376"/>
    <lineage>
        <taxon>Bacteria</taxon>
        <taxon>Pseudomonadati</taxon>
        <taxon>Pseudomonadota</taxon>
        <taxon>Betaproteobacteria</taxon>
        <taxon>Burkholderiales</taxon>
        <taxon>Burkholderiaceae</taxon>
        <taxon>Paraburkholderia</taxon>
    </lineage>
</organism>
<evidence type="ECO:0000313" key="1">
    <source>
        <dbReference type="EMBL" id="CAB3752793.1"/>
    </source>
</evidence>